<organism evidence="1 2">
    <name type="scientific">Gossypium australe</name>
    <dbReference type="NCBI Taxonomy" id="47621"/>
    <lineage>
        <taxon>Eukaryota</taxon>
        <taxon>Viridiplantae</taxon>
        <taxon>Streptophyta</taxon>
        <taxon>Embryophyta</taxon>
        <taxon>Tracheophyta</taxon>
        <taxon>Spermatophyta</taxon>
        <taxon>Magnoliopsida</taxon>
        <taxon>eudicotyledons</taxon>
        <taxon>Gunneridae</taxon>
        <taxon>Pentapetalae</taxon>
        <taxon>rosids</taxon>
        <taxon>malvids</taxon>
        <taxon>Malvales</taxon>
        <taxon>Malvaceae</taxon>
        <taxon>Malvoideae</taxon>
        <taxon>Gossypium</taxon>
    </lineage>
</organism>
<keyword evidence="2" id="KW-1185">Reference proteome</keyword>
<accession>A0A5B6W162</accession>
<evidence type="ECO:0000313" key="1">
    <source>
        <dbReference type="EMBL" id="KAA3475083.1"/>
    </source>
</evidence>
<proteinExistence type="predicted"/>
<dbReference type="PANTHER" id="PTHR46890">
    <property type="entry name" value="NON-LTR RETROLELEMENT REVERSE TRANSCRIPTASE-LIKE PROTEIN-RELATED"/>
    <property type="match status" value="1"/>
</dbReference>
<dbReference type="PANTHER" id="PTHR46890:SF48">
    <property type="entry name" value="RNA-DIRECTED DNA POLYMERASE"/>
    <property type="match status" value="1"/>
</dbReference>
<dbReference type="InterPro" id="IPR052343">
    <property type="entry name" value="Retrotransposon-Effector_Assoc"/>
</dbReference>
<dbReference type="Proteomes" id="UP000325315">
    <property type="component" value="Unassembled WGS sequence"/>
</dbReference>
<name>A0A5B6W162_9ROSI</name>
<sequence length="166" mass="19240">MDLFPRLMEKDIDFLKKLILDDEIKRALFDMAPLKASGMTVCEWVQEIFAGNKIKEDLNNILIALIPKKEHPVEFSHFQPISLCSVMYKLVMKVIANRFNVVFLNYISSKQVGFITGHNISDNIIIAQEVIHSMHSRKLAEIGWLLSWIWRKLMTRLAGTLLMRPL</sequence>
<evidence type="ECO:0000313" key="2">
    <source>
        <dbReference type="Proteomes" id="UP000325315"/>
    </source>
</evidence>
<dbReference type="OrthoDB" id="1002131at2759"/>
<dbReference type="AlphaFoldDB" id="A0A5B6W162"/>
<reference evidence="2" key="1">
    <citation type="journal article" date="2019" name="Plant Biotechnol. J.">
        <title>Genome sequencing of the Australian wild diploid species Gossypium australe highlights disease resistance and delayed gland morphogenesis.</title>
        <authorList>
            <person name="Cai Y."/>
            <person name="Cai X."/>
            <person name="Wang Q."/>
            <person name="Wang P."/>
            <person name="Zhang Y."/>
            <person name="Cai C."/>
            <person name="Xu Y."/>
            <person name="Wang K."/>
            <person name="Zhou Z."/>
            <person name="Wang C."/>
            <person name="Geng S."/>
            <person name="Li B."/>
            <person name="Dong Q."/>
            <person name="Hou Y."/>
            <person name="Wang H."/>
            <person name="Ai P."/>
            <person name="Liu Z."/>
            <person name="Yi F."/>
            <person name="Sun M."/>
            <person name="An G."/>
            <person name="Cheng J."/>
            <person name="Zhang Y."/>
            <person name="Shi Q."/>
            <person name="Xie Y."/>
            <person name="Shi X."/>
            <person name="Chang Y."/>
            <person name="Huang F."/>
            <person name="Chen Y."/>
            <person name="Hong S."/>
            <person name="Mi L."/>
            <person name="Sun Q."/>
            <person name="Zhang L."/>
            <person name="Zhou B."/>
            <person name="Peng R."/>
            <person name="Zhang X."/>
            <person name="Liu F."/>
        </authorList>
    </citation>
    <scope>NUCLEOTIDE SEQUENCE [LARGE SCALE GENOMIC DNA]</scope>
    <source>
        <strain evidence="2">cv. PA1801</strain>
    </source>
</reference>
<gene>
    <name evidence="1" type="ORF">EPI10_025308</name>
</gene>
<protein>
    <submittedName>
        <fullName evidence="1">Tyrosine decarboxylase 1-like</fullName>
    </submittedName>
</protein>
<dbReference type="EMBL" id="SMMG02000005">
    <property type="protein sequence ID" value="KAA3475083.1"/>
    <property type="molecule type" value="Genomic_DNA"/>
</dbReference>
<comment type="caution">
    <text evidence="1">The sequence shown here is derived from an EMBL/GenBank/DDBJ whole genome shotgun (WGS) entry which is preliminary data.</text>
</comment>